<gene>
    <name evidence="2" type="ORF">PtoMrB4_35840</name>
</gene>
<feature type="region of interest" description="Disordered" evidence="1">
    <location>
        <begin position="1"/>
        <end position="20"/>
    </location>
</feature>
<dbReference type="Proteomes" id="UP000501237">
    <property type="component" value="Chromosome"/>
</dbReference>
<proteinExistence type="predicted"/>
<accession>A0A679GSL8</accession>
<evidence type="ECO:0000256" key="1">
    <source>
        <dbReference type="SAM" id="MobiDB-lite"/>
    </source>
</evidence>
<dbReference type="SUPFAM" id="SSF109604">
    <property type="entry name" value="HD-domain/PDEase-like"/>
    <property type="match status" value="1"/>
</dbReference>
<evidence type="ECO:0000313" key="2">
    <source>
        <dbReference type="EMBL" id="BCA29607.1"/>
    </source>
</evidence>
<dbReference type="EMBL" id="AP022642">
    <property type="protein sequence ID" value="BCA29607.1"/>
    <property type="molecule type" value="Genomic_DNA"/>
</dbReference>
<reference evidence="2 3" key="1">
    <citation type="journal article" date="2020" name="Microbiol. Resour. Announc.">
        <title>Complete genome sequence of Pseudomonas otitidis strain MrB4, isolated from Lake Biwa in Japan.</title>
        <authorList>
            <person name="Miyazaki K."/>
            <person name="Hase E."/>
            <person name="Maruya T."/>
        </authorList>
    </citation>
    <scope>NUCLEOTIDE SEQUENCE [LARGE SCALE GENOMIC DNA]</scope>
    <source>
        <strain evidence="2 3">MrB4</strain>
    </source>
</reference>
<dbReference type="PANTHER" id="PTHR21174:SF0">
    <property type="entry name" value="HD PHOSPHOHYDROLASE FAMILY PROTEIN-RELATED"/>
    <property type="match status" value="1"/>
</dbReference>
<sequence>MHDGRRPGIVSLPATATGPTMSRLDPTRWNRLWQQLGATTPADSFEHLLAAYSAPDRAYHSDAHIAACLAHFDTWQHLAEHPHLVELALWTHDLVYDTRRQDNEAASAEQAVAWLEAAGLGHHGEVVRALILATCHQAPPQGADAGLVVDLDLSILAAPPSVYDAYETAIRQEYHWVPEPLFRAGRSKLLKQLLAHPALYHNAPLAERWEQPARENLQRALLALGAE</sequence>
<dbReference type="InterPro" id="IPR009218">
    <property type="entry name" value="HD_phosphohydro"/>
</dbReference>
<organism evidence="2 3">
    <name type="scientific">Metapseudomonas otitidis</name>
    <dbReference type="NCBI Taxonomy" id="319939"/>
    <lineage>
        <taxon>Bacteria</taxon>
        <taxon>Pseudomonadati</taxon>
        <taxon>Pseudomonadota</taxon>
        <taxon>Gammaproteobacteria</taxon>
        <taxon>Pseudomonadales</taxon>
        <taxon>Pseudomonadaceae</taxon>
        <taxon>Metapseudomonas</taxon>
    </lineage>
</organism>
<dbReference type="KEGG" id="poj:PtoMrB4_35840"/>
<evidence type="ECO:0000313" key="3">
    <source>
        <dbReference type="Proteomes" id="UP000501237"/>
    </source>
</evidence>
<protein>
    <recommendedName>
        <fullName evidence="4">N-methyl-D-aspartate receptor NMDAR2C subunit</fullName>
    </recommendedName>
</protein>
<dbReference type="PANTHER" id="PTHR21174">
    <property type="match status" value="1"/>
</dbReference>
<name>A0A679GSL8_9GAMM</name>
<dbReference type="PIRSF" id="PIRSF035170">
    <property type="entry name" value="HD_phosphohydro"/>
    <property type="match status" value="1"/>
</dbReference>
<evidence type="ECO:0008006" key="4">
    <source>
        <dbReference type="Google" id="ProtNLM"/>
    </source>
</evidence>
<dbReference type="AlphaFoldDB" id="A0A679GSL8"/>